<name>A0A895YF90_9ACTN</name>
<feature type="transmembrane region" description="Helical" evidence="1">
    <location>
        <begin position="16"/>
        <end position="38"/>
    </location>
</feature>
<feature type="domain" description="AB hydrolase-1" evidence="2">
    <location>
        <begin position="78"/>
        <end position="327"/>
    </location>
</feature>
<dbReference type="PANTHER" id="PTHR43433:SF10">
    <property type="entry name" value="AB HYDROLASE-1 DOMAIN-CONTAINING PROTEIN"/>
    <property type="match status" value="1"/>
</dbReference>
<dbReference type="InterPro" id="IPR029058">
    <property type="entry name" value="AB_hydrolase_fold"/>
</dbReference>
<evidence type="ECO:0000313" key="4">
    <source>
        <dbReference type="Proteomes" id="UP000662857"/>
    </source>
</evidence>
<keyword evidence="3" id="KW-0378">Hydrolase</keyword>
<sequence>MSEQGPPRRRHRVRKIVVITVVAVIGVPALFVGGLALWDGGVDLDPQRELMPGVAIDLRTAETDRGPIEYDLYGDEGPVVLSMHAGLGGADQGRLFARWLQDDGYRILSPSRPGYLGTPLSSGRTLEAEADLLAALLDELDIDRVGVFAVSAGAPAAYTFAARHPGRVWGLVSVGGVSLPDIDASPSSPLQTAFMNAIGQKLATLTASISLRTIVSGTLDETSTFTDEQKAERVDFIMHTEDARRFFTAIFDATFPYQKRMPGTDHDLLRTRDMSIAFDRISAPTLIVHGTHDGDVPFEHAEHAAAQIAGAWLHRMSDEEHLGFWLSPRSEDAQRTVRAFLREQQSSR</sequence>
<dbReference type="Gene3D" id="3.40.50.1820">
    <property type="entry name" value="alpha/beta hydrolase"/>
    <property type="match status" value="1"/>
</dbReference>
<proteinExistence type="predicted"/>
<dbReference type="EMBL" id="CP070499">
    <property type="protein sequence ID" value="QSB16251.1"/>
    <property type="molecule type" value="Genomic_DNA"/>
</dbReference>
<dbReference type="PANTHER" id="PTHR43433">
    <property type="entry name" value="HYDROLASE, ALPHA/BETA FOLD FAMILY PROTEIN"/>
    <property type="match status" value="1"/>
</dbReference>
<organism evidence="3 4">
    <name type="scientific">Natronosporangium hydrolyticum</name>
    <dbReference type="NCBI Taxonomy" id="2811111"/>
    <lineage>
        <taxon>Bacteria</taxon>
        <taxon>Bacillati</taxon>
        <taxon>Actinomycetota</taxon>
        <taxon>Actinomycetes</taxon>
        <taxon>Micromonosporales</taxon>
        <taxon>Micromonosporaceae</taxon>
        <taxon>Natronosporangium</taxon>
    </lineage>
</organism>
<evidence type="ECO:0000313" key="3">
    <source>
        <dbReference type="EMBL" id="QSB16251.1"/>
    </source>
</evidence>
<dbReference type="GO" id="GO:0016787">
    <property type="term" value="F:hydrolase activity"/>
    <property type="evidence" value="ECO:0007669"/>
    <property type="project" value="UniProtKB-KW"/>
</dbReference>
<dbReference type="InterPro" id="IPR000073">
    <property type="entry name" value="AB_hydrolase_1"/>
</dbReference>
<evidence type="ECO:0000256" key="1">
    <source>
        <dbReference type="SAM" id="Phobius"/>
    </source>
</evidence>
<keyword evidence="4" id="KW-1185">Reference proteome</keyword>
<dbReference type="SUPFAM" id="SSF53474">
    <property type="entry name" value="alpha/beta-Hydrolases"/>
    <property type="match status" value="1"/>
</dbReference>
<keyword evidence="1" id="KW-0472">Membrane</keyword>
<keyword evidence="1" id="KW-0812">Transmembrane</keyword>
<reference evidence="3" key="1">
    <citation type="submission" date="2021-02" db="EMBL/GenBank/DDBJ databases">
        <title>Natrosporangium hydrolyticum gen. nov., sp. nov, a haloalkaliphilic actinobacterium from a soda solonchak soil.</title>
        <authorList>
            <person name="Sorokin D.Y."/>
            <person name="Khijniak T.V."/>
            <person name="Zakharycheva A.P."/>
            <person name="Boueva O.V."/>
            <person name="Ariskina E.V."/>
            <person name="Hahnke R.L."/>
            <person name="Bunk B."/>
            <person name="Sproer C."/>
            <person name="Schumann P."/>
            <person name="Evtushenko L.I."/>
            <person name="Kublanov I.V."/>
        </authorList>
    </citation>
    <scope>NUCLEOTIDE SEQUENCE</scope>
    <source>
        <strain evidence="3">DSM 106523</strain>
    </source>
</reference>
<gene>
    <name evidence="3" type="ORF">JQS43_08145</name>
</gene>
<protein>
    <submittedName>
        <fullName evidence="3">Alpha/beta hydrolase</fullName>
    </submittedName>
</protein>
<keyword evidence="1" id="KW-1133">Transmembrane helix</keyword>
<dbReference type="Proteomes" id="UP000662857">
    <property type="component" value="Chromosome"/>
</dbReference>
<accession>A0A895YF90</accession>
<evidence type="ECO:0000259" key="2">
    <source>
        <dbReference type="Pfam" id="PF00561"/>
    </source>
</evidence>
<dbReference type="AlphaFoldDB" id="A0A895YF90"/>
<dbReference type="RefSeq" id="WP_239678455.1">
    <property type="nucleotide sequence ID" value="NZ_CP070499.1"/>
</dbReference>
<dbReference type="KEGG" id="nhy:JQS43_08145"/>
<dbReference type="Pfam" id="PF00561">
    <property type="entry name" value="Abhydrolase_1"/>
    <property type="match status" value="1"/>
</dbReference>
<dbReference type="InterPro" id="IPR050471">
    <property type="entry name" value="AB_hydrolase"/>
</dbReference>